<dbReference type="AlphaFoldDB" id="A0A231V4A6"/>
<protein>
    <submittedName>
        <fullName evidence="6">ABC transporter ATP-binding protein</fullName>
    </submittedName>
</protein>
<dbReference type="PROSITE" id="PS50893">
    <property type="entry name" value="ABC_TRANSPORTER_2"/>
    <property type="match status" value="1"/>
</dbReference>
<evidence type="ECO:0000313" key="6">
    <source>
        <dbReference type="EMBL" id="OXT02994.1"/>
    </source>
</evidence>
<name>A0A231V4A6_9HYPH</name>
<evidence type="ECO:0000256" key="4">
    <source>
        <dbReference type="ARBA" id="ARBA00022840"/>
    </source>
</evidence>
<accession>A0A231V4A6</accession>
<dbReference type="RefSeq" id="WP_094076961.1">
    <property type="nucleotide sequence ID" value="NZ_NBYO01000001.1"/>
</dbReference>
<dbReference type="Pfam" id="PF00005">
    <property type="entry name" value="ABC_tran"/>
    <property type="match status" value="1"/>
</dbReference>
<dbReference type="InterPro" id="IPR003439">
    <property type="entry name" value="ABC_transporter-like_ATP-bd"/>
</dbReference>
<dbReference type="GO" id="GO:0005524">
    <property type="term" value="F:ATP binding"/>
    <property type="evidence" value="ECO:0007669"/>
    <property type="project" value="UniProtKB-KW"/>
</dbReference>
<dbReference type="SUPFAM" id="SSF52540">
    <property type="entry name" value="P-loop containing nucleoside triphosphate hydrolases"/>
    <property type="match status" value="1"/>
</dbReference>
<evidence type="ECO:0000259" key="5">
    <source>
        <dbReference type="PROSITE" id="PS50893"/>
    </source>
</evidence>
<feature type="domain" description="ABC transporter" evidence="5">
    <location>
        <begin position="11"/>
        <end position="208"/>
    </location>
</feature>
<dbReference type="Proteomes" id="UP000215405">
    <property type="component" value="Unassembled WGS sequence"/>
</dbReference>
<evidence type="ECO:0000256" key="2">
    <source>
        <dbReference type="ARBA" id="ARBA00022448"/>
    </source>
</evidence>
<dbReference type="SMART" id="SM00382">
    <property type="entry name" value="AAA"/>
    <property type="match status" value="1"/>
</dbReference>
<dbReference type="GO" id="GO:0016887">
    <property type="term" value="F:ATP hydrolysis activity"/>
    <property type="evidence" value="ECO:0007669"/>
    <property type="project" value="InterPro"/>
</dbReference>
<dbReference type="InterPro" id="IPR003593">
    <property type="entry name" value="AAA+_ATPase"/>
</dbReference>
<comment type="caution">
    <text evidence="6">The sequence shown here is derived from an EMBL/GenBank/DDBJ whole genome shotgun (WGS) entry which is preliminary data.</text>
</comment>
<sequence length="208" mass="22232">MSDSAFGDRAVHIRIDGKRFGDTAVLGSIALDVASGRTVAITGPSGIGKSTLLRIVSGLDHDFEGEVRAPARISPVFQEPTLLPWLTALDNLTVVTGAGTEEAERVMQTVGLENKQAHYPHQLSLGQQRRLSLARAFVSNPELLVMDEPFASLDEQKADEIMALTRRLIEDSGVTAILVTHALAEARALGAETFHLSGQPATLTKGIV</sequence>
<gene>
    <name evidence="6" type="ORF">B7H23_08015</name>
</gene>
<dbReference type="PANTHER" id="PTHR42788:SF19">
    <property type="entry name" value="ALIPHATIC SULFONATES IMPORT ATP-BINDING PROTEIN SSUB 2"/>
    <property type="match status" value="1"/>
</dbReference>
<reference evidence="7" key="1">
    <citation type="journal article" date="2017" name="Int. J. Syst. Evol. Microbiol.">
        <title>Notoacmeibacter marinus gen. nov., sp. nov., isolated from the gut of a limpet and proposal of Notoacmeibacteraceae fam. nov. in the order Rhizobiales of the class Alphaproteobacteria.</title>
        <authorList>
            <person name="Huang Z."/>
            <person name="Guo F."/>
            <person name="Lai Q."/>
        </authorList>
    </citation>
    <scope>NUCLEOTIDE SEQUENCE [LARGE SCALE GENOMIC DNA]</scope>
    <source>
        <strain evidence="7">XMTR2A4</strain>
    </source>
</reference>
<organism evidence="6 7">
    <name type="scientific">Notoacmeibacter marinus</name>
    <dbReference type="NCBI Taxonomy" id="1876515"/>
    <lineage>
        <taxon>Bacteria</taxon>
        <taxon>Pseudomonadati</taxon>
        <taxon>Pseudomonadota</taxon>
        <taxon>Alphaproteobacteria</taxon>
        <taxon>Hyphomicrobiales</taxon>
        <taxon>Notoacmeibacteraceae</taxon>
        <taxon>Notoacmeibacter</taxon>
    </lineage>
</organism>
<proteinExistence type="inferred from homology"/>
<keyword evidence="3" id="KW-0547">Nucleotide-binding</keyword>
<dbReference type="Gene3D" id="3.40.50.300">
    <property type="entry name" value="P-loop containing nucleotide triphosphate hydrolases"/>
    <property type="match status" value="1"/>
</dbReference>
<keyword evidence="7" id="KW-1185">Reference proteome</keyword>
<evidence type="ECO:0000256" key="1">
    <source>
        <dbReference type="ARBA" id="ARBA00005417"/>
    </source>
</evidence>
<dbReference type="EMBL" id="NBYO01000001">
    <property type="protein sequence ID" value="OXT02994.1"/>
    <property type="molecule type" value="Genomic_DNA"/>
</dbReference>
<dbReference type="PANTHER" id="PTHR42788">
    <property type="entry name" value="TAURINE IMPORT ATP-BINDING PROTEIN-RELATED"/>
    <property type="match status" value="1"/>
</dbReference>
<comment type="similarity">
    <text evidence="1">Belongs to the ABC transporter superfamily.</text>
</comment>
<evidence type="ECO:0000256" key="3">
    <source>
        <dbReference type="ARBA" id="ARBA00022741"/>
    </source>
</evidence>
<dbReference type="InterPro" id="IPR050166">
    <property type="entry name" value="ABC_transporter_ATP-bind"/>
</dbReference>
<evidence type="ECO:0000313" key="7">
    <source>
        <dbReference type="Proteomes" id="UP000215405"/>
    </source>
</evidence>
<dbReference type="InterPro" id="IPR027417">
    <property type="entry name" value="P-loop_NTPase"/>
</dbReference>
<keyword evidence="4 6" id="KW-0067">ATP-binding</keyword>
<dbReference type="PROSITE" id="PS00211">
    <property type="entry name" value="ABC_TRANSPORTER_1"/>
    <property type="match status" value="1"/>
</dbReference>
<dbReference type="InterPro" id="IPR017871">
    <property type="entry name" value="ABC_transporter-like_CS"/>
</dbReference>
<keyword evidence="2" id="KW-0813">Transport</keyword>